<organism evidence="1 2">
    <name type="scientific">Streptomyces desertarenae</name>
    <dbReference type="NCBI Taxonomy" id="2666184"/>
    <lineage>
        <taxon>Bacteria</taxon>
        <taxon>Bacillati</taxon>
        <taxon>Actinomycetota</taxon>
        <taxon>Actinomycetes</taxon>
        <taxon>Kitasatosporales</taxon>
        <taxon>Streptomycetaceae</taxon>
        <taxon>Streptomyces</taxon>
    </lineage>
</organism>
<name>A0ABW4PGX3_9ACTN</name>
<proteinExistence type="predicted"/>
<gene>
    <name evidence="1" type="ORF">ACFSJS_07325</name>
</gene>
<evidence type="ECO:0000313" key="2">
    <source>
        <dbReference type="Proteomes" id="UP001597365"/>
    </source>
</evidence>
<dbReference type="Proteomes" id="UP001597365">
    <property type="component" value="Unassembled WGS sequence"/>
</dbReference>
<accession>A0ABW4PGX3</accession>
<sequence length="229" mass="25408">MSTTTTDRPGGPEPLTVTAWRDYDPRACALPGMRLGDVRIDGPVAAGADRLWELGARRVRLPRPVDLAAAAADGADGAVRAVRDLCLVRDLTARAVFVEWRLRLPPEPADGWRDLSHLQPPSELDGPADAAGALARWREGHYLCKLLWRRGPGFVQIRDRRWGDLRRFTAEESEYGGAIAALAYGARADAVPAAVLAEFREERLVAEVGPLVWWLPYRVRRWIQEAMAI</sequence>
<keyword evidence="2" id="KW-1185">Reference proteome</keyword>
<reference evidence="2" key="1">
    <citation type="journal article" date="2019" name="Int. J. Syst. Evol. Microbiol.">
        <title>The Global Catalogue of Microorganisms (GCM) 10K type strain sequencing project: providing services to taxonomists for standard genome sequencing and annotation.</title>
        <authorList>
            <consortium name="The Broad Institute Genomics Platform"/>
            <consortium name="The Broad Institute Genome Sequencing Center for Infectious Disease"/>
            <person name="Wu L."/>
            <person name="Ma J."/>
        </authorList>
    </citation>
    <scope>NUCLEOTIDE SEQUENCE [LARGE SCALE GENOMIC DNA]</scope>
    <source>
        <strain evidence="2">CGMCC 4.7455</strain>
    </source>
</reference>
<dbReference type="InterPro" id="IPR043863">
    <property type="entry name" value="DUF5825"/>
</dbReference>
<dbReference type="Pfam" id="PF19142">
    <property type="entry name" value="DUF5825"/>
    <property type="match status" value="1"/>
</dbReference>
<evidence type="ECO:0000313" key="1">
    <source>
        <dbReference type="EMBL" id="MFD1829472.1"/>
    </source>
</evidence>
<dbReference type="EMBL" id="JBHUFU010000003">
    <property type="protein sequence ID" value="MFD1829472.1"/>
    <property type="molecule type" value="Genomic_DNA"/>
</dbReference>
<dbReference type="RefSeq" id="WP_380898039.1">
    <property type="nucleotide sequence ID" value="NZ_JBHUFU010000003.1"/>
</dbReference>
<protein>
    <submittedName>
        <fullName evidence="1">DUF5825 family protein</fullName>
    </submittedName>
</protein>
<comment type="caution">
    <text evidence="1">The sequence shown here is derived from an EMBL/GenBank/DDBJ whole genome shotgun (WGS) entry which is preliminary data.</text>
</comment>